<reference evidence="2" key="2">
    <citation type="submission" date="2024-01" db="EMBL/GenBank/DDBJ databases">
        <title>Comparative genomics of Cryptococcus and Kwoniella reveals pathogenesis evolution and contrasting modes of karyotype evolution via chromosome fusion or intercentromeric recombination.</title>
        <authorList>
            <person name="Coelho M.A."/>
            <person name="David-Palma M."/>
            <person name="Shea T."/>
            <person name="Bowers K."/>
            <person name="McGinley-Smith S."/>
            <person name="Mohammad A.W."/>
            <person name="Gnirke A."/>
            <person name="Yurkov A.M."/>
            <person name="Nowrousian M."/>
            <person name="Sun S."/>
            <person name="Cuomo C.A."/>
            <person name="Heitman J."/>
        </authorList>
    </citation>
    <scope>NUCLEOTIDE SEQUENCE</scope>
    <source>
        <strain evidence="2">CBS 12478</strain>
    </source>
</reference>
<accession>A0AAJ8MUV4</accession>
<evidence type="ECO:0000313" key="2">
    <source>
        <dbReference type="EMBL" id="WWD15941.1"/>
    </source>
</evidence>
<dbReference type="AlphaFoldDB" id="A0AAJ8MUV4"/>
<evidence type="ECO:0000256" key="1">
    <source>
        <dbReference type="SAM" id="MobiDB-lite"/>
    </source>
</evidence>
<evidence type="ECO:0000313" key="3">
    <source>
        <dbReference type="Proteomes" id="UP000322225"/>
    </source>
</evidence>
<reference evidence="2" key="1">
    <citation type="submission" date="2017-08" db="EMBL/GenBank/DDBJ databases">
        <authorList>
            <person name="Cuomo C."/>
            <person name="Billmyre B."/>
            <person name="Heitman J."/>
        </authorList>
    </citation>
    <scope>NUCLEOTIDE SEQUENCE</scope>
    <source>
        <strain evidence="2">CBS 12478</strain>
    </source>
</reference>
<feature type="region of interest" description="Disordered" evidence="1">
    <location>
        <begin position="1"/>
        <end position="83"/>
    </location>
</feature>
<organism evidence="2 3">
    <name type="scientific">Kwoniella shandongensis</name>
    <dbReference type="NCBI Taxonomy" id="1734106"/>
    <lineage>
        <taxon>Eukaryota</taxon>
        <taxon>Fungi</taxon>
        <taxon>Dikarya</taxon>
        <taxon>Basidiomycota</taxon>
        <taxon>Agaricomycotina</taxon>
        <taxon>Tremellomycetes</taxon>
        <taxon>Tremellales</taxon>
        <taxon>Cryptococcaceae</taxon>
        <taxon>Kwoniella</taxon>
    </lineage>
</organism>
<gene>
    <name evidence="2" type="ORF">CI109_100365</name>
</gene>
<feature type="compositionally biased region" description="Basic and acidic residues" evidence="1">
    <location>
        <begin position="31"/>
        <end position="42"/>
    </location>
</feature>
<dbReference type="KEGG" id="ksn:43587090"/>
<dbReference type="Gene3D" id="1.10.287.110">
    <property type="entry name" value="DnaJ domain"/>
    <property type="match status" value="1"/>
</dbReference>
<dbReference type="GeneID" id="43587090"/>
<dbReference type="RefSeq" id="XP_065822844.1">
    <property type="nucleotide sequence ID" value="XM_065966772.1"/>
</dbReference>
<name>A0AAJ8MUV4_9TREE</name>
<keyword evidence="3" id="KW-1185">Reference proteome</keyword>
<protein>
    <recommendedName>
        <fullName evidence="4">J domain-containing protein</fullName>
    </recommendedName>
</protein>
<proteinExistence type="predicted"/>
<dbReference type="InterPro" id="IPR036869">
    <property type="entry name" value="J_dom_sf"/>
</dbReference>
<feature type="compositionally biased region" description="Polar residues" evidence="1">
    <location>
        <begin position="54"/>
        <end position="63"/>
    </location>
</feature>
<sequence>MDEGENDYYTILGVEEDASAAQRAYETLSDPDERRNYDDKLAGLRNNRPHEPPNLSSATSRPQPFSFPPTPRAAAPARPRFSPPPLFHPLYRPPAIVPQTLWHELPTPRFYVSSP</sequence>
<evidence type="ECO:0008006" key="4">
    <source>
        <dbReference type="Google" id="ProtNLM"/>
    </source>
</evidence>
<dbReference type="EMBL" id="CP144051">
    <property type="protein sequence ID" value="WWD15941.1"/>
    <property type="molecule type" value="Genomic_DNA"/>
</dbReference>
<dbReference type="SUPFAM" id="SSF46565">
    <property type="entry name" value="Chaperone J-domain"/>
    <property type="match status" value="1"/>
</dbReference>
<dbReference type="Proteomes" id="UP000322225">
    <property type="component" value="Chromosome 1"/>
</dbReference>